<dbReference type="InterPro" id="IPR029462">
    <property type="entry name" value="Rnk_N"/>
</dbReference>
<evidence type="ECO:0000313" key="2">
    <source>
        <dbReference type="EMBL" id="RCI69011.1"/>
    </source>
</evidence>
<reference evidence="2 3" key="1">
    <citation type="submission" date="2018-07" db="EMBL/GenBank/DDBJ databases">
        <title>Mechanisms of high-level aminoglycoside resistance among Gram-negative pathogens in Brazil.</title>
        <authorList>
            <person name="Ballaben A.S."/>
            <person name="Darini A.L.C."/>
            <person name="Doi Y."/>
        </authorList>
    </citation>
    <scope>NUCLEOTIDE SEQUENCE [LARGE SCALE GENOMIC DNA]</scope>
    <source>
        <strain evidence="2 3">B2-305</strain>
    </source>
</reference>
<gene>
    <name evidence="2" type="ORF">DT376_42200</name>
</gene>
<feature type="domain" description="Regulator of nucleoside diphosphate kinase N-terminal" evidence="1">
    <location>
        <begin position="4"/>
        <end position="21"/>
    </location>
</feature>
<proteinExistence type="predicted"/>
<feature type="non-terminal residue" evidence="2">
    <location>
        <position position="22"/>
    </location>
</feature>
<keyword evidence="2" id="KW-0808">Transferase</keyword>
<organism evidence="2 3">
    <name type="scientific">Pseudomonas aeruginosa</name>
    <dbReference type="NCBI Taxonomy" id="287"/>
    <lineage>
        <taxon>Bacteria</taxon>
        <taxon>Pseudomonadati</taxon>
        <taxon>Pseudomonadota</taxon>
        <taxon>Gammaproteobacteria</taxon>
        <taxon>Pseudomonadales</taxon>
        <taxon>Pseudomonadaceae</taxon>
        <taxon>Pseudomonas</taxon>
    </lineage>
</organism>
<dbReference type="EMBL" id="QORE01003521">
    <property type="protein sequence ID" value="RCI69011.1"/>
    <property type="molecule type" value="Genomic_DNA"/>
</dbReference>
<dbReference type="Gene3D" id="1.10.286.20">
    <property type="match status" value="1"/>
</dbReference>
<evidence type="ECO:0000313" key="3">
    <source>
        <dbReference type="Proteomes" id="UP000253594"/>
    </source>
</evidence>
<keyword evidence="2" id="KW-0418">Kinase</keyword>
<protein>
    <submittedName>
        <fullName evidence="2">Nucleoside diphosphate kinase regulator</fullName>
    </submittedName>
</protein>
<evidence type="ECO:0000259" key="1">
    <source>
        <dbReference type="Pfam" id="PF14760"/>
    </source>
</evidence>
<dbReference type="Pfam" id="PF14760">
    <property type="entry name" value="Rnk_N"/>
    <property type="match status" value="1"/>
</dbReference>
<dbReference type="Proteomes" id="UP000253594">
    <property type="component" value="Unassembled WGS sequence"/>
</dbReference>
<name>A0A367LVH5_PSEAI</name>
<sequence>MSTPPITITRLDLQRLERLLDG</sequence>
<dbReference type="AlphaFoldDB" id="A0A367LVH5"/>
<dbReference type="GO" id="GO:0016301">
    <property type="term" value="F:kinase activity"/>
    <property type="evidence" value="ECO:0007669"/>
    <property type="project" value="UniProtKB-KW"/>
</dbReference>
<comment type="caution">
    <text evidence="2">The sequence shown here is derived from an EMBL/GenBank/DDBJ whole genome shotgun (WGS) entry which is preliminary data.</text>
</comment>
<accession>A0A367LVH5</accession>